<name>A0AAJ5BEE0_MYRPR</name>
<accession>A0AAJ5BEE0</accession>
<sequence length="1484" mass="172501">MGEIITKTKRVIVNNINIKRIFSAFIDKHYAKVTKLKEPDETIGLHSLSPSILREPENSTSKIYVDGLFWGICNKDIKNIALMGSYGTGKSSIIKTLKSIKKDELPVHITVSLATFEVDEEVSTAITNEQISMNIVNQILYSKKKSDLSESRFKRIEYLSIIEKVCYSVILLFFVYSFCYIFLPEVNDQVAFLPHLGIFTDLFFRTIFISGLGILIWKSISFLINIRISKVSPTSIEISSKENTENINALDKYFDEILYFFQATKTKVVFIEDLDRFPNSLRVFTKLRELNFLLNQSEDLDGNITFIYAVKDDIISNHNNKTKFFDLIISIVPYINYSNSRDIFKKKILETDSTLGSSEELIDLVNLVSKYIEDTRTVLTIINDYLIMSQSLGMVLESENIIQSTEEDESAMDAESVATEEDKSDIEVVSVAIEEDKSDIEVESMATEEDKSDTEVESVATEEDKSDTEVESVVAEEDKPDIEVESVATEKMGLATKESIDKKIKFLAFVIYKTLYPQDFSLLLQRDGVLFSFFSSKPELLNKISKNDRDNLNELENDLAHLESNKNDSLKDLVELRRVFISGLLEYFDYNQEEVKKSFNISNLNDLLEKETFEEKFIDFNISYWNSYRFGNLKFSDIEKKINVNYQDRYDKIILLDEIKLKEGEIREIKKRIEECETLTVKDLYLTYGDVVSVYLKEKISLFTKNNQKNEQQDTGKVNLDKDKDKENYKVLALLLEEGYINESFIRYVSFNHGEGVLSIEDDKFLDKFDNNLNDFTYNVSNPKVLLQDLSKHHFKQFTILNQSLLQEIYGVNSKKYINYKFALMQAFSHYFHQIAKEFFKEDVQYLLGIWNDLIGYSVYNTILTNKELGQEEVVKLLNGLSNSSKDMLDKLKTDELFRKFICDENNNYLNKIDSDTFKKIVVGLDYIIQDCSLIEDNKKLGVVVKNNTYLFDVNNVEYLVSNVGDILDAYEAYSLTNVLDNDKNVMFRESYLKQANGKISENKYIKEYIERLEKNTDEIKESQDIVVNNLFMPEQGELTDNELDIVCSKVHFKIADITSLNWRNSFKLLLFKDRIKMSWSNLEDYFKRSNLKEFDESLVTFVQKNLDKESAISGFDSIDNDIFKYALVNSKVKDSIVLRVLEKSNFILKDLTRIVFDNKYLITEIIKLKKIDFSKDVYRQLDEEQRLLYLLCNVKNKEDVITLNLDYRLIISPLANICNNKYPYFSENYSEESKLVYTILTEHLITHYATDINFGDNEIAENVYKALEDNIDIETVEIDQYDYLLNNILSSGISKVTMKKFLEFFLSKTSDEKIEEYCKRDVEVAFNYLDILIDDRSLGLIHSVVKTIVDDNYKTVLTPTQIHELIRILNKCPLTGNVISSYDLKRFLENQLVDKNIDLNIKSDLILSLEKYMDNDDLIACLEFFDLPINDIKVKSSFVTKYIEEKKRLLYTLRLRLGIKTITGVKSEDEKDYQIKVEFNTED</sequence>
<evidence type="ECO:0000256" key="1">
    <source>
        <dbReference type="SAM" id="Coils"/>
    </source>
</evidence>
<dbReference type="SUPFAM" id="SSF52540">
    <property type="entry name" value="P-loop containing nucleoside triphosphate hydrolases"/>
    <property type="match status" value="1"/>
</dbReference>
<keyword evidence="3" id="KW-0472">Membrane</keyword>
<feature type="domain" description="YobI-like P-loop NTPase" evidence="4">
    <location>
        <begin position="64"/>
        <end position="398"/>
    </location>
</feature>
<dbReference type="RefSeq" id="WP_041892723.1">
    <property type="nucleotide sequence ID" value="NZ_CP010817.1"/>
</dbReference>
<protein>
    <recommendedName>
        <fullName evidence="4">YobI-like P-loop NTPase domain-containing protein</fullName>
    </recommendedName>
</protein>
<evidence type="ECO:0000259" key="4">
    <source>
        <dbReference type="Pfam" id="PF20693"/>
    </source>
</evidence>
<feature type="coiled-coil region" evidence="1">
    <location>
        <begin position="545"/>
        <end position="572"/>
    </location>
</feature>
<dbReference type="Pfam" id="PF20693">
    <property type="entry name" value="YobI-ATPase"/>
    <property type="match status" value="1"/>
</dbReference>
<comment type="caution">
    <text evidence="5">The sequence shown here is derived from an EMBL/GenBank/DDBJ whole genome shotgun (WGS) entry which is preliminary data.</text>
</comment>
<keyword evidence="3" id="KW-1133">Transmembrane helix</keyword>
<feature type="transmembrane region" description="Helical" evidence="3">
    <location>
        <begin position="203"/>
        <end position="224"/>
    </location>
</feature>
<feature type="transmembrane region" description="Helical" evidence="3">
    <location>
        <begin position="165"/>
        <end position="183"/>
    </location>
</feature>
<keyword evidence="1" id="KW-0175">Coiled coil</keyword>
<reference evidence="5 6" key="1">
    <citation type="submission" date="2016-10" db="EMBL/GenBank/DDBJ databases">
        <authorList>
            <person name="Varghese N."/>
            <person name="Submissions S."/>
        </authorList>
    </citation>
    <scope>NUCLEOTIDE SEQUENCE [LARGE SCALE GENOMIC DNA]</scope>
    <source>
        <strain evidence="6">DSM 19823 / KCTC 23066 / CCTCC M 208030 / D25</strain>
    </source>
</reference>
<dbReference type="InterPro" id="IPR048428">
    <property type="entry name" value="YobI-NTPase"/>
</dbReference>
<dbReference type="InterPro" id="IPR027417">
    <property type="entry name" value="P-loop_NTPase"/>
</dbReference>
<proteinExistence type="predicted"/>
<gene>
    <name evidence="5" type="ORF">SAMN04488089_10972</name>
</gene>
<organism evidence="5 6">
    <name type="scientific">Myroides profundi</name>
    <dbReference type="NCBI Taxonomy" id="480520"/>
    <lineage>
        <taxon>Bacteria</taxon>
        <taxon>Pseudomonadati</taxon>
        <taxon>Bacteroidota</taxon>
        <taxon>Flavobacteriia</taxon>
        <taxon>Flavobacteriales</taxon>
        <taxon>Flavobacteriaceae</taxon>
        <taxon>Myroides</taxon>
    </lineage>
</organism>
<evidence type="ECO:0000313" key="6">
    <source>
        <dbReference type="Proteomes" id="UP000183496"/>
    </source>
</evidence>
<feature type="region of interest" description="Disordered" evidence="2">
    <location>
        <begin position="440"/>
        <end position="468"/>
    </location>
</feature>
<evidence type="ECO:0000256" key="3">
    <source>
        <dbReference type="SAM" id="Phobius"/>
    </source>
</evidence>
<evidence type="ECO:0000256" key="2">
    <source>
        <dbReference type="SAM" id="MobiDB-lite"/>
    </source>
</evidence>
<dbReference type="KEGG" id="mpw:MPR_2322"/>
<dbReference type="Proteomes" id="UP000183496">
    <property type="component" value="Unassembled WGS sequence"/>
</dbReference>
<keyword evidence="6" id="KW-1185">Reference proteome</keyword>
<dbReference type="EMBL" id="FOFY01000009">
    <property type="protein sequence ID" value="SER08984.1"/>
    <property type="molecule type" value="Genomic_DNA"/>
</dbReference>
<evidence type="ECO:0000313" key="5">
    <source>
        <dbReference type="EMBL" id="SER08984.1"/>
    </source>
</evidence>
<keyword evidence="3" id="KW-0812">Transmembrane</keyword>